<dbReference type="Gene3D" id="1.10.260.40">
    <property type="entry name" value="lambda repressor-like DNA-binding domains"/>
    <property type="match status" value="1"/>
</dbReference>
<dbReference type="InterPro" id="IPR001387">
    <property type="entry name" value="Cro/C1-type_HTH"/>
</dbReference>
<reference evidence="2 3" key="1">
    <citation type="submission" date="2020-02" db="EMBL/GenBank/DDBJ databases">
        <title>Acidophilic actinobacteria isolated from forest soil.</title>
        <authorList>
            <person name="Golinska P."/>
        </authorList>
    </citation>
    <scope>NUCLEOTIDE SEQUENCE [LARGE SCALE GENOMIC DNA]</scope>
    <source>
        <strain evidence="2 3">NL8</strain>
    </source>
</reference>
<gene>
    <name evidence="2" type="ORF">KGQ19_47760</name>
</gene>
<dbReference type="CDD" id="cd00093">
    <property type="entry name" value="HTH_XRE"/>
    <property type="match status" value="1"/>
</dbReference>
<evidence type="ECO:0000256" key="1">
    <source>
        <dbReference type="SAM" id="MobiDB-lite"/>
    </source>
</evidence>
<feature type="region of interest" description="Disordered" evidence="1">
    <location>
        <begin position="204"/>
        <end position="230"/>
    </location>
</feature>
<sequence length="230" mass="25392">MTHRTIDASHDPIINEMYEGLRARLRRIRQNANISQRTIALEIGMYTEMFCRLDNGAFPAEGPHFAVWARSLGRRLAIADETGYEPPEPIVYEPGVSFLRYEYLRVAGELRERRLAGGVLITELADFLGCSASHLGNLEKARIGRFVASRTLMAWCHYLGCRIELAVDKELQALVLQERAEIAGVLNRGVLGGRDFYPRPVGAGSAAGPGVGPAAGSAGDRRCEQRHSRS</sequence>
<name>A0ABS5L891_9ACTN</name>
<dbReference type="Proteomes" id="UP000730482">
    <property type="component" value="Unassembled WGS sequence"/>
</dbReference>
<dbReference type="EMBL" id="JAAFYZ010000405">
    <property type="protein sequence ID" value="MBS2554577.1"/>
    <property type="molecule type" value="Genomic_DNA"/>
</dbReference>
<comment type="caution">
    <text evidence="2">The sequence shown here is derived from an EMBL/GenBank/DDBJ whole genome shotgun (WGS) entry which is preliminary data.</text>
</comment>
<evidence type="ECO:0000313" key="3">
    <source>
        <dbReference type="Proteomes" id="UP000730482"/>
    </source>
</evidence>
<proteinExistence type="predicted"/>
<feature type="compositionally biased region" description="Basic and acidic residues" evidence="1">
    <location>
        <begin position="219"/>
        <end position="230"/>
    </location>
</feature>
<dbReference type="RefSeq" id="WP_212022171.1">
    <property type="nucleotide sequence ID" value="NZ_JAAFYZ010000405.1"/>
</dbReference>
<dbReference type="InterPro" id="IPR010982">
    <property type="entry name" value="Lambda_DNA-bd_dom_sf"/>
</dbReference>
<dbReference type="SUPFAM" id="SSF47413">
    <property type="entry name" value="lambda repressor-like DNA-binding domains"/>
    <property type="match status" value="1"/>
</dbReference>
<organism evidence="2 3">
    <name type="scientific">Catenulispora pinistramenti</name>
    <dbReference type="NCBI Taxonomy" id="2705254"/>
    <lineage>
        <taxon>Bacteria</taxon>
        <taxon>Bacillati</taxon>
        <taxon>Actinomycetota</taxon>
        <taxon>Actinomycetes</taxon>
        <taxon>Catenulisporales</taxon>
        <taxon>Catenulisporaceae</taxon>
        <taxon>Catenulispora</taxon>
    </lineage>
</organism>
<accession>A0ABS5L891</accession>
<evidence type="ECO:0000313" key="2">
    <source>
        <dbReference type="EMBL" id="MBS2554577.1"/>
    </source>
</evidence>
<keyword evidence="3" id="KW-1185">Reference proteome</keyword>
<protein>
    <submittedName>
        <fullName evidence="2">Helix-turn-helix transcriptional regulator</fullName>
    </submittedName>
</protein>